<dbReference type="HAMAP" id="MF_00366">
    <property type="entry name" value="RNApol_bact_RpoZ"/>
    <property type="match status" value="1"/>
</dbReference>
<dbReference type="Pfam" id="PF01192">
    <property type="entry name" value="RNA_pol_Rpb6"/>
    <property type="match status" value="1"/>
</dbReference>
<comment type="subunit">
    <text evidence="10">The RNAP catalytic core consists of 2 alpha, 1 beta, 1 beta' and 1 omega subunit. When a sigma factor is associated with the core the holoenzyme is formed, which can initiate transcription.</text>
</comment>
<comment type="similarity">
    <text evidence="1 10">Belongs to the RNA polymerase subunit omega family.</text>
</comment>
<sequence>MMIDPPIDKLIKKAECRYALVCGVAKRARQLDSQYPELLREAGMKSISYAAKEVYEDKIIIRSENI</sequence>
<evidence type="ECO:0000256" key="2">
    <source>
        <dbReference type="ARBA" id="ARBA00012418"/>
    </source>
</evidence>
<proteinExistence type="inferred from homology"/>
<gene>
    <name evidence="10 11" type="primary">rpoZ</name>
    <name evidence="11" type="ORF">IAB07_05540</name>
</gene>
<dbReference type="GO" id="GO:0003899">
    <property type="term" value="F:DNA-directed RNA polymerase activity"/>
    <property type="evidence" value="ECO:0007669"/>
    <property type="project" value="UniProtKB-UniRule"/>
</dbReference>
<protein>
    <recommendedName>
        <fullName evidence="3 10">DNA-directed RNA polymerase subunit omega</fullName>
        <shortName evidence="10">RNAP omega subunit</shortName>
        <ecNumber evidence="2 10">2.7.7.6</ecNumber>
    </recommendedName>
    <alternativeName>
        <fullName evidence="10">RNA polymerase omega subunit</fullName>
    </alternativeName>
    <alternativeName>
        <fullName evidence="8 10">Transcriptase subunit omega</fullName>
    </alternativeName>
</protein>
<dbReference type="InterPro" id="IPR036161">
    <property type="entry name" value="RPB6/omega-like_sf"/>
</dbReference>
<evidence type="ECO:0000256" key="10">
    <source>
        <dbReference type="HAMAP-Rule" id="MF_00366"/>
    </source>
</evidence>
<dbReference type="GO" id="GO:0006351">
    <property type="term" value="P:DNA-templated transcription"/>
    <property type="evidence" value="ECO:0007669"/>
    <property type="project" value="UniProtKB-UniRule"/>
</dbReference>
<keyword evidence="4 10" id="KW-0240">DNA-directed RNA polymerase</keyword>
<reference evidence="11" key="2">
    <citation type="journal article" date="2021" name="PeerJ">
        <title>Extensive microbial diversity within the chicken gut microbiome revealed by metagenomics and culture.</title>
        <authorList>
            <person name="Gilroy R."/>
            <person name="Ravi A."/>
            <person name="Getino M."/>
            <person name="Pursley I."/>
            <person name="Horton D.L."/>
            <person name="Alikhan N.F."/>
            <person name="Baker D."/>
            <person name="Gharbi K."/>
            <person name="Hall N."/>
            <person name="Watson M."/>
            <person name="Adriaenssens E.M."/>
            <person name="Foster-Nyarko E."/>
            <person name="Jarju S."/>
            <person name="Secka A."/>
            <person name="Antonio M."/>
            <person name="Oren A."/>
            <person name="Chaudhuri R.R."/>
            <person name="La Ragione R."/>
            <person name="Hildebrand F."/>
            <person name="Pallen M.J."/>
        </authorList>
    </citation>
    <scope>NUCLEOTIDE SEQUENCE</scope>
    <source>
        <strain evidence="11">9366</strain>
    </source>
</reference>
<evidence type="ECO:0000256" key="9">
    <source>
        <dbReference type="ARBA" id="ARBA00048552"/>
    </source>
</evidence>
<reference evidence="11" key="1">
    <citation type="submission" date="2020-10" db="EMBL/GenBank/DDBJ databases">
        <authorList>
            <person name="Gilroy R."/>
        </authorList>
    </citation>
    <scope>NUCLEOTIDE SEQUENCE</scope>
    <source>
        <strain evidence="11">9366</strain>
    </source>
</reference>
<evidence type="ECO:0000256" key="7">
    <source>
        <dbReference type="ARBA" id="ARBA00023163"/>
    </source>
</evidence>
<evidence type="ECO:0000313" key="11">
    <source>
        <dbReference type="EMBL" id="HIU63209.1"/>
    </source>
</evidence>
<comment type="function">
    <text evidence="10">Promotes RNA polymerase assembly. Latches the N- and C-terminal regions of the beta' subunit thereby facilitating its interaction with the beta and alpha subunits.</text>
</comment>
<dbReference type="NCBIfam" id="TIGR00690">
    <property type="entry name" value="rpoZ"/>
    <property type="match status" value="1"/>
</dbReference>
<evidence type="ECO:0000256" key="8">
    <source>
        <dbReference type="ARBA" id="ARBA00029924"/>
    </source>
</evidence>
<comment type="caution">
    <text evidence="11">The sequence shown here is derived from an EMBL/GenBank/DDBJ whole genome shotgun (WGS) entry which is preliminary data.</text>
</comment>
<evidence type="ECO:0000256" key="4">
    <source>
        <dbReference type="ARBA" id="ARBA00022478"/>
    </source>
</evidence>
<dbReference type="SUPFAM" id="SSF63562">
    <property type="entry name" value="RPB6/omega subunit-like"/>
    <property type="match status" value="1"/>
</dbReference>
<accession>A0A9D1MNG2</accession>
<dbReference type="InterPro" id="IPR003716">
    <property type="entry name" value="DNA-dir_RNA_pol_omega"/>
</dbReference>
<evidence type="ECO:0000256" key="5">
    <source>
        <dbReference type="ARBA" id="ARBA00022679"/>
    </source>
</evidence>
<dbReference type="SMART" id="SM01409">
    <property type="entry name" value="RNA_pol_Rpb6"/>
    <property type="match status" value="1"/>
</dbReference>
<evidence type="ECO:0000256" key="1">
    <source>
        <dbReference type="ARBA" id="ARBA00006711"/>
    </source>
</evidence>
<dbReference type="EMBL" id="DVNJ01000031">
    <property type="protein sequence ID" value="HIU63209.1"/>
    <property type="molecule type" value="Genomic_DNA"/>
</dbReference>
<evidence type="ECO:0000313" key="12">
    <source>
        <dbReference type="Proteomes" id="UP000824145"/>
    </source>
</evidence>
<dbReference type="Gene3D" id="3.90.940.10">
    <property type="match status" value="1"/>
</dbReference>
<dbReference type="GO" id="GO:0000428">
    <property type="term" value="C:DNA-directed RNA polymerase complex"/>
    <property type="evidence" value="ECO:0007669"/>
    <property type="project" value="UniProtKB-KW"/>
</dbReference>
<dbReference type="EC" id="2.7.7.6" evidence="2 10"/>
<evidence type="ECO:0000256" key="6">
    <source>
        <dbReference type="ARBA" id="ARBA00022695"/>
    </source>
</evidence>
<evidence type="ECO:0000256" key="3">
    <source>
        <dbReference type="ARBA" id="ARBA00013725"/>
    </source>
</evidence>
<dbReference type="InterPro" id="IPR006110">
    <property type="entry name" value="Pol_omega/Rpo6/RPB6"/>
</dbReference>
<comment type="catalytic activity">
    <reaction evidence="9 10">
        <text>RNA(n) + a ribonucleoside 5'-triphosphate = RNA(n+1) + diphosphate</text>
        <dbReference type="Rhea" id="RHEA:21248"/>
        <dbReference type="Rhea" id="RHEA-COMP:14527"/>
        <dbReference type="Rhea" id="RHEA-COMP:17342"/>
        <dbReference type="ChEBI" id="CHEBI:33019"/>
        <dbReference type="ChEBI" id="CHEBI:61557"/>
        <dbReference type="ChEBI" id="CHEBI:140395"/>
        <dbReference type="EC" id="2.7.7.6"/>
    </reaction>
</comment>
<dbReference type="AlphaFoldDB" id="A0A9D1MNG2"/>
<dbReference type="GO" id="GO:0003677">
    <property type="term" value="F:DNA binding"/>
    <property type="evidence" value="ECO:0007669"/>
    <property type="project" value="UniProtKB-UniRule"/>
</dbReference>
<keyword evidence="7 10" id="KW-0804">Transcription</keyword>
<name>A0A9D1MNG2_9FIRM</name>
<keyword evidence="6 10" id="KW-0548">Nucleotidyltransferase</keyword>
<keyword evidence="5 10" id="KW-0808">Transferase</keyword>
<dbReference type="Proteomes" id="UP000824145">
    <property type="component" value="Unassembled WGS sequence"/>
</dbReference>
<organism evidence="11 12">
    <name type="scientific">Candidatus Caccalectryoclostridium excrementigallinarum</name>
    <dbReference type="NCBI Taxonomy" id="2840710"/>
    <lineage>
        <taxon>Bacteria</taxon>
        <taxon>Bacillati</taxon>
        <taxon>Bacillota</taxon>
        <taxon>Clostridia</taxon>
        <taxon>Christensenellales</taxon>
        <taxon>Christensenellaceae</taxon>
        <taxon>Christensenellaceae incertae sedis</taxon>
        <taxon>Candidatus Caccalectryoclostridium</taxon>
    </lineage>
</organism>